<comment type="caution">
    <text evidence="2">The sequence shown here is derived from an EMBL/GenBank/DDBJ whole genome shotgun (WGS) entry which is preliminary data.</text>
</comment>
<feature type="compositionally biased region" description="Basic and acidic residues" evidence="1">
    <location>
        <begin position="64"/>
        <end position="76"/>
    </location>
</feature>
<accession>A0A8K0UI13</accession>
<evidence type="ECO:0000256" key="1">
    <source>
        <dbReference type="SAM" id="MobiDB-lite"/>
    </source>
</evidence>
<dbReference type="AlphaFoldDB" id="A0A8K0UI13"/>
<gene>
    <name evidence="2" type="ORF">BXZ70DRAFT_444355</name>
</gene>
<evidence type="ECO:0000313" key="2">
    <source>
        <dbReference type="EMBL" id="KAH8093172.1"/>
    </source>
</evidence>
<dbReference type="EMBL" id="JAEVFJ010000030">
    <property type="protein sequence ID" value="KAH8093172.1"/>
    <property type="molecule type" value="Genomic_DNA"/>
</dbReference>
<keyword evidence="3" id="KW-1185">Reference proteome</keyword>
<feature type="region of interest" description="Disordered" evidence="1">
    <location>
        <begin position="9"/>
        <end position="106"/>
    </location>
</feature>
<reference evidence="2" key="1">
    <citation type="journal article" date="2021" name="New Phytol.">
        <title>Evolutionary innovations through gain and loss of genes in the ectomycorrhizal Boletales.</title>
        <authorList>
            <person name="Wu G."/>
            <person name="Miyauchi S."/>
            <person name="Morin E."/>
            <person name="Kuo A."/>
            <person name="Drula E."/>
            <person name="Varga T."/>
            <person name="Kohler A."/>
            <person name="Feng B."/>
            <person name="Cao Y."/>
            <person name="Lipzen A."/>
            <person name="Daum C."/>
            <person name="Hundley H."/>
            <person name="Pangilinan J."/>
            <person name="Johnson J."/>
            <person name="Barry K."/>
            <person name="LaButti K."/>
            <person name="Ng V."/>
            <person name="Ahrendt S."/>
            <person name="Min B."/>
            <person name="Choi I.G."/>
            <person name="Park H."/>
            <person name="Plett J.M."/>
            <person name="Magnuson J."/>
            <person name="Spatafora J.W."/>
            <person name="Nagy L.G."/>
            <person name="Henrissat B."/>
            <person name="Grigoriev I.V."/>
            <person name="Yang Z.L."/>
            <person name="Xu J."/>
            <person name="Martin F.M."/>
        </authorList>
    </citation>
    <scope>NUCLEOTIDE SEQUENCE</scope>
    <source>
        <strain evidence="2">KKN 215</strain>
    </source>
</reference>
<proteinExistence type="predicted"/>
<sequence>MFVLNVELEPSASPTFFKGMDSPTNHQKTVTFSEPIQPTASTLPVADKSTSGNAAPPPPAEDASSEKPPDDVSSEKRTRKRKRKRHSKKRQQLYFPDPIPPQLMNPPSSRYHFGAYVSKARIIEIFEKYRGKRNPKLEEGEPGWDELVFFEAILHQGWGAQSLLGLCDVELWHKAQYKDIASAYDTDGSVYVGVVRIEDGKGKQLVCSDMPALTVNKVKILEELCGTKPCWWGDIYFE</sequence>
<name>A0A8K0UI13_9AGAR</name>
<feature type="compositionally biased region" description="Basic residues" evidence="1">
    <location>
        <begin position="77"/>
        <end position="91"/>
    </location>
</feature>
<protein>
    <submittedName>
        <fullName evidence="2">Uncharacterized protein</fullName>
    </submittedName>
</protein>
<evidence type="ECO:0000313" key="3">
    <source>
        <dbReference type="Proteomes" id="UP000813824"/>
    </source>
</evidence>
<dbReference type="Proteomes" id="UP000813824">
    <property type="component" value="Unassembled WGS sequence"/>
</dbReference>
<organism evidence="2 3">
    <name type="scientific">Cristinia sonorae</name>
    <dbReference type="NCBI Taxonomy" id="1940300"/>
    <lineage>
        <taxon>Eukaryota</taxon>
        <taxon>Fungi</taxon>
        <taxon>Dikarya</taxon>
        <taxon>Basidiomycota</taxon>
        <taxon>Agaricomycotina</taxon>
        <taxon>Agaricomycetes</taxon>
        <taxon>Agaricomycetidae</taxon>
        <taxon>Agaricales</taxon>
        <taxon>Pleurotineae</taxon>
        <taxon>Stephanosporaceae</taxon>
        <taxon>Cristinia</taxon>
    </lineage>
</organism>
<feature type="compositionally biased region" description="Polar residues" evidence="1">
    <location>
        <begin position="22"/>
        <end position="53"/>
    </location>
</feature>